<accession>A0A7W6DN00</accession>
<dbReference type="InterPro" id="IPR002371">
    <property type="entry name" value="FlgK"/>
</dbReference>
<comment type="similarity">
    <text evidence="3">Belongs to the flagella basal body rod proteins family.</text>
</comment>
<dbReference type="GO" id="GO:0009424">
    <property type="term" value="C:bacterial-type flagellum hook"/>
    <property type="evidence" value="ECO:0007669"/>
    <property type="project" value="InterPro"/>
</dbReference>
<dbReference type="NCBIfam" id="TIGR02492">
    <property type="entry name" value="flgK_ends"/>
    <property type="match status" value="1"/>
</dbReference>
<evidence type="ECO:0000256" key="6">
    <source>
        <dbReference type="ARBA" id="ARBA00023143"/>
    </source>
</evidence>
<gene>
    <name evidence="9" type="ORF">GGQ68_000038</name>
</gene>
<comment type="caution">
    <text evidence="9">The sequence shown here is derived from an EMBL/GenBank/DDBJ whole genome shotgun (WGS) entry which is preliminary data.</text>
</comment>
<feature type="domain" description="Flagellar hook-associated protein FlgK helical" evidence="8">
    <location>
        <begin position="89"/>
        <end position="309"/>
    </location>
</feature>
<evidence type="ECO:0000259" key="8">
    <source>
        <dbReference type="Pfam" id="PF22638"/>
    </source>
</evidence>
<organism evidence="9 10">
    <name type="scientific">Sagittula marina</name>
    <dbReference type="NCBI Taxonomy" id="943940"/>
    <lineage>
        <taxon>Bacteria</taxon>
        <taxon>Pseudomonadati</taxon>
        <taxon>Pseudomonadota</taxon>
        <taxon>Alphaproteobacteria</taxon>
        <taxon>Rhodobacterales</taxon>
        <taxon>Roseobacteraceae</taxon>
        <taxon>Sagittula</taxon>
    </lineage>
</organism>
<evidence type="ECO:0000256" key="4">
    <source>
        <dbReference type="ARBA" id="ARBA00016244"/>
    </source>
</evidence>
<evidence type="ECO:0000256" key="3">
    <source>
        <dbReference type="ARBA" id="ARBA00009677"/>
    </source>
</evidence>
<dbReference type="InterPro" id="IPR053927">
    <property type="entry name" value="FlgK_helical"/>
</dbReference>
<dbReference type="GO" id="GO:0044780">
    <property type="term" value="P:bacterial-type flagellum assembly"/>
    <property type="evidence" value="ECO:0007669"/>
    <property type="project" value="InterPro"/>
</dbReference>
<evidence type="ECO:0000313" key="10">
    <source>
        <dbReference type="Proteomes" id="UP000541426"/>
    </source>
</evidence>
<sequence>MSLSSALNNAFTGLKANTRAAGVVSSNISNASNEAYGRRELGLSALSAGNLGGVNVASVIRHSDPALLADRMVSDARLAYSNDMFTFAQRLEDMVGESGTAGSLTDRVTAFENALLSAASNPSSTQRLELVATNARDLATTFNELSKEVQVSRQSADTAISLQVRDLNDAVSRLKDINEVIVKAKATGTETASILDERQAILNQISDIVPLRIVERDKGEISLFTRNGATLLDGMAFEVGFSTTGAIDASTTFANGSLKGLTLNGKAVSAADGGMFAGGSLASKFAIRDEAGVLRQSELDGMARDLIERLGPGGPDTTLAATAPGFFTDNGVAFVAASEAGIAGRISLNAMIEPASGGSWRIRDGLGAATMGEVGDASLIKGIADILGEQIAPSSGALSPVARSFVDHVSQFSSAMVGERVRSENAFIFQTAQNTTLKEMEFSKGVDTDQELQKLLQVEQYYTANAKVISTVDSLFERLLSI</sequence>
<dbReference type="PANTHER" id="PTHR30033">
    <property type="entry name" value="FLAGELLAR HOOK-ASSOCIATED PROTEIN 1"/>
    <property type="match status" value="1"/>
</dbReference>
<protein>
    <recommendedName>
        <fullName evidence="4">Flagellar hook-associated protein 1</fullName>
    </recommendedName>
</protein>
<keyword evidence="5" id="KW-0964">Secreted</keyword>
<dbReference type="InterPro" id="IPR010930">
    <property type="entry name" value="Flg_bb/hook_C_dom"/>
</dbReference>
<proteinExistence type="inferred from homology"/>
<dbReference type="RefSeq" id="WP_183962278.1">
    <property type="nucleotide sequence ID" value="NZ_BAABBZ010000012.1"/>
</dbReference>
<dbReference type="GO" id="GO:0005198">
    <property type="term" value="F:structural molecule activity"/>
    <property type="evidence" value="ECO:0007669"/>
    <property type="project" value="InterPro"/>
</dbReference>
<dbReference type="PANTHER" id="PTHR30033:SF1">
    <property type="entry name" value="FLAGELLAR HOOK-ASSOCIATED PROTEIN 1"/>
    <property type="match status" value="1"/>
</dbReference>
<reference evidence="9 10" key="1">
    <citation type="submission" date="2020-08" db="EMBL/GenBank/DDBJ databases">
        <title>Genomic Encyclopedia of Type Strains, Phase IV (KMG-IV): sequencing the most valuable type-strain genomes for metagenomic binning, comparative biology and taxonomic classification.</title>
        <authorList>
            <person name="Goeker M."/>
        </authorList>
    </citation>
    <scope>NUCLEOTIDE SEQUENCE [LARGE SCALE GENOMIC DNA]</scope>
    <source>
        <strain evidence="9 10">DSM 102235</strain>
    </source>
</reference>
<comment type="subcellular location">
    <subcellularLocation>
        <location evidence="1">Bacterial flagellum</location>
    </subcellularLocation>
    <subcellularLocation>
        <location evidence="2">Secreted</location>
    </subcellularLocation>
</comment>
<dbReference type="Pfam" id="PF22638">
    <property type="entry name" value="FlgK_D1"/>
    <property type="match status" value="1"/>
</dbReference>
<evidence type="ECO:0000256" key="5">
    <source>
        <dbReference type="ARBA" id="ARBA00022525"/>
    </source>
</evidence>
<dbReference type="AlphaFoldDB" id="A0A7W6DN00"/>
<evidence type="ECO:0000256" key="2">
    <source>
        <dbReference type="ARBA" id="ARBA00004613"/>
    </source>
</evidence>
<name>A0A7W6DN00_9RHOB</name>
<dbReference type="SUPFAM" id="SSF64518">
    <property type="entry name" value="Phase 1 flagellin"/>
    <property type="match status" value="1"/>
</dbReference>
<dbReference type="EMBL" id="JACIEJ010000001">
    <property type="protein sequence ID" value="MBB3983727.1"/>
    <property type="molecule type" value="Genomic_DNA"/>
</dbReference>
<dbReference type="GO" id="GO:0005576">
    <property type="term" value="C:extracellular region"/>
    <property type="evidence" value="ECO:0007669"/>
    <property type="project" value="UniProtKB-SubCell"/>
</dbReference>
<evidence type="ECO:0000259" key="7">
    <source>
        <dbReference type="Pfam" id="PF06429"/>
    </source>
</evidence>
<keyword evidence="9" id="KW-0282">Flagellum</keyword>
<feature type="domain" description="Flagellar basal-body/hook protein C-terminal" evidence="7">
    <location>
        <begin position="445"/>
        <end position="481"/>
    </location>
</feature>
<evidence type="ECO:0000256" key="1">
    <source>
        <dbReference type="ARBA" id="ARBA00004365"/>
    </source>
</evidence>
<keyword evidence="9" id="KW-0969">Cilium</keyword>
<keyword evidence="6" id="KW-0975">Bacterial flagellum</keyword>
<keyword evidence="9" id="KW-0966">Cell projection</keyword>
<evidence type="ECO:0000313" key="9">
    <source>
        <dbReference type="EMBL" id="MBB3983727.1"/>
    </source>
</evidence>
<dbReference type="Proteomes" id="UP000541426">
    <property type="component" value="Unassembled WGS sequence"/>
</dbReference>
<keyword evidence="10" id="KW-1185">Reference proteome</keyword>
<dbReference type="Pfam" id="PF06429">
    <property type="entry name" value="Flg_bbr_C"/>
    <property type="match status" value="1"/>
</dbReference>